<feature type="region of interest" description="Disordered" evidence="1">
    <location>
        <begin position="1"/>
        <end position="123"/>
    </location>
</feature>
<dbReference type="AlphaFoldDB" id="A0A6G1J412"/>
<dbReference type="EMBL" id="MU005579">
    <property type="protein sequence ID" value="KAF2685252.1"/>
    <property type="molecule type" value="Genomic_DNA"/>
</dbReference>
<keyword evidence="3" id="KW-1185">Reference proteome</keyword>
<protein>
    <submittedName>
        <fullName evidence="2">Uncharacterized protein</fullName>
    </submittedName>
</protein>
<evidence type="ECO:0000313" key="3">
    <source>
        <dbReference type="Proteomes" id="UP000799291"/>
    </source>
</evidence>
<proteinExistence type="predicted"/>
<accession>A0A6G1J412</accession>
<gene>
    <name evidence="2" type="ORF">K458DRAFT_486867</name>
</gene>
<name>A0A6G1J412_9PLEO</name>
<organism evidence="2 3">
    <name type="scientific">Lentithecium fluviatile CBS 122367</name>
    <dbReference type="NCBI Taxonomy" id="1168545"/>
    <lineage>
        <taxon>Eukaryota</taxon>
        <taxon>Fungi</taxon>
        <taxon>Dikarya</taxon>
        <taxon>Ascomycota</taxon>
        <taxon>Pezizomycotina</taxon>
        <taxon>Dothideomycetes</taxon>
        <taxon>Pleosporomycetidae</taxon>
        <taxon>Pleosporales</taxon>
        <taxon>Massarineae</taxon>
        <taxon>Lentitheciaceae</taxon>
        <taxon>Lentithecium</taxon>
    </lineage>
</organism>
<feature type="compositionally biased region" description="Basic and acidic residues" evidence="1">
    <location>
        <begin position="94"/>
        <end position="123"/>
    </location>
</feature>
<sequence>MSPRRSPSPIDVASANTSRERPDNTTSSPSSTPAADLSRASTPGLLFPMDPHPNTSTTQGHRIPSFGGRYEAGAFATYNPGAGASNDAGPFAGRSEHDGIKSKADNTESKNDDGDSKGDDDGG</sequence>
<reference evidence="2" key="1">
    <citation type="journal article" date="2020" name="Stud. Mycol.">
        <title>101 Dothideomycetes genomes: a test case for predicting lifestyles and emergence of pathogens.</title>
        <authorList>
            <person name="Haridas S."/>
            <person name="Albert R."/>
            <person name="Binder M."/>
            <person name="Bloem J."/>
            <person name="Labutti K."/>
            <person name="Salamov A."/>
            <person name="Andreopoulos B."/>
            <person name="Baker S."/>
            <person name="Barry K."/>
            <person name="Bills G."/>
            <person name="Bluhm B."/>
            <person name="Cannon C."/>
            <person name="Castanera R."/>
            <person name="Culley D."/>
            <person name="Daum C."/>
            <person name="Ezra D."/>
            <person name="Gonzalez J."/>
            <person name="Henrissat B."/>
            <person name="Kuo A."/>
            <person name="Liang C."/>
            <person name="Lipzen A."/>
            <person name="Lutzoni F."/>
            <person name="Magnuson J."/>
            <person name="Mondo S."/>
            <person name="Nolan M."/>
            <person name="Ohm R."/>
            <person name="Pangilinan J."/>
            <person name="Park H.-J."/>
            <person name="Ramirez L."/>
            <person name="Alfaro M."/>
            <person name="Sun H."/>
            <person name="Tritt A."/>
            <person name="Yoshinaga Y."/>
            <person name="Zwiers L.-H."/>
            <person name="Turgeon B."/>
            <person name="Goodwin S."/>
            <person name="Spatafora J."/>
            <person name="Crous P."/>
            <person name="Grigoriev I."/>
        </authorList>
    </citation>
    <scope>NUCLEOTIDE SEQUENCE</scope>
    <source>
        <strain evidence="2">CBS 122367</strain>
    </source>
</reference>
<dbReference type="Proteomes" id="UP000799291">
    <property type="component" value="Unassembled WGS sequence"/>
</dbReference>
<evidence type="ECO:0000256" key="1">
    <source>
        <dbReference type="SAM" id="MobiDB-lite"/>
    </source>
</evidence>
<evidence type="ECO:0000313" key="2">
    <source>
        <dbReference type="EMBL" id="KAF2685252.1"/>
    </source>
</evidence>